<gene>
    <name evidence="2" type="ORF">MNB_SM-5-502</name>
</gene>
<evidence type="ECO:0000313" key="2">
    <source>
        <dbReference type="EMBL" id="SFV70685.1"/>
    </source>
</evidence>
<dbReference type="Pfam" id="PF05685">
    <property type="entry name" value="Uma2"/>
    <property type="match status" value="1"/>
</dbReference>
<dbReference type="EMBL" id="FPHH01000156">
    <property type="protein sequence ID" value="SFV70685.1"/>
    <property type="molecule type" value="Genomic_DNA"/>
</dbReference>
<evidence type="ECO:0000259" key="1">
    <source>
        <dbReference type="Pfam" id="PF05685"/>
    </source>
</evidence>
<dbReference type="InterPro" id="IPR012296">
    <property type="entry name" value="Nuclease_put_TT1808"/>
</dbReference>
<protein>
    <recommendedName>
        <fullName evidence="1">Putative restriction endonuclease domain-containing protein</fullName>
    </recommendedName>
</protein>
<dbReference type="AlphaFoldDB" id="A0A1W1CY91"/>
<proteinExistence type="predicted"/>
<dbReference type="InterPro" id="IPR008538">
    <property type="entry name" value="Uma2"/>
</dbReference>
<dbReference type="InterPro" id="IPR011335">
    <property type="entry name" value="Restrct_endonuc-II-like"/>
</dbReference>
<dbReference type="SUPFAM" id="SSF52980">
    <property type="entry name" value="Restriction endonuclease-like"/>
    <property type="match status" value="1"/>
</dbReference>
<name>A0A1W1CY91_9ZZZZ</name>
<dbReference type="PANTHER" id="PTHR36558:SF1">
    <property type="entry name" value="RESTRICTION ENDONUCLEASE DOMAIN-CONTAINING PROTEIN-RELATED"/>
    <property type="match status" value="1"/>
</dbReference>
<dbReference type="PANTHER" id="PTHR36558">
    <property type="entry name" value="GLR1098 PROTEIN"/>
    <property type="match status" value="1"/>
</dbReference>
<reference evidence="2" key="1">
    <citation type="submission" date="2016-10" db="EMBL/GenBank/DDBJ databases">
        <authorList>
            <person name="de Groot N.N."/>
        </authorList>
    </citation>
    <scope>NUCLEOTIDE SEQUENCE</scope>
</reference>
<sequence>MGVLKLEDIAYTYDDYKLWEGDWELYDGIAVAMSPAPMRKHQSLASEIIYNIREQLDDCPQCEVLGEVDYKICDDTILRPDIVLTCGETNESYLTKAPEIIVEIISKSTAKRDEKYKFSIYEAQKVKYYIIVYPDDLIAKVYKLDGKEYDKQGDFSMEEYLFENTTCGVSINFEKVFRRFREYR</sequence>
<dbReference type="CDD" id="cd06260">
    <property type="entry name" value="DUF820-like"/>
    <property type="match status" value="1"/>
</dbReference>
<accession>A0A1W1CY91</accession>
<dbReference type="Gene3D" id="3.90.1570.10">
    <property type="entry name" value="tt1808, chain A"/>
    <property type="match status" value="1"/>
</dbReference>
<organism evidence="2">
    <name type="scientific">hydrothermal vent metagenome</name>
    <dbReference type="NCBI Taxonomy" id="652676"/>
    <lineage>
        <taxon>unclassified sequences</taxon>
        <taxon>metagenomes</taxon>
        <taxon>ecological metagenomes</taxon>
    </lineage>
</organism>
<feature type="domain" description="Putative restriction endonuclease" evidence="1">
    <location>
        <begin position="15"/>
        <end position="161"/>
    </location>
</feature>